<name>U7R099_PHOTE</name>
<dbReference type="AlphaFoldDB" id="U7R099"/>
<evidence type="ECO:0000313" key="2">
    <source>
        <dbReference type="Proteomes" id="UP000017133"/>
    </source>
</evidence>
<sequence>MNKFIGYFCDSFDQRLNNHCSNERGMIQPIYQILIVIIIISSDGVK</sequence>
<reference evidence="1 2" key="1">
    <citation type="submission" date="2013-10" db="EMBL/GenBank/DDBJ databases">
        <title>Whole Genome Shotgun Sequence of Photorhabdus temperata J3.</title>
        <authorList>
            <person name="Park G.-S."/>
            <person name="Hong S.-J."/>
            <person name="Shin J.-H."/>
        </authorList>
    </citation>
    <scope>NUCLEOTIDE SEQUENCE [LARGE SCALE GENOMIC DNA]</scope>
    <source>
        <strain evidence="1 2">J3</strain>
    </source>
</reference>
<dbReference type="Proteomes" id="UP000017133">
    <property type="component" value="Unassembled WGS sequence"/>
</dbReference>
<organism evidence="1 2">
    <name type="scientific">Photorhabdus temperata J3</name>
    <dbReference type="NCBI Taxonomy" id="1389415"/>
    <lineage>
        <taxon>Bacteria</taxon>
        <taxon>Pseudomonadati</taxon>
        <taxon>Pseudomonadota</taxon>
        <taxon>Gammaproteobacteria</taxon>
        <taxon>Enterobacterales</taxon>
        <taxon>Morganellaceae</taxon>
        <taxon>Photorhabdus</taxon>
    </lineage>
</organism>
<evidence type="ECO:0000313" key="1">
    <source>
        <dbReference type="EMBL" id="ERT12790.1"/>
    </source>
</evidence>
<proteinExistence type="predicted"/>
<gene>
    <name evidence="1" type="ORF">O185_12215</name>
</gene>
<comment type="caution">
    <text evidence="1">The sequence shown here is derived from an EMBL/GenBank/DDBJ whole genome shotgun (WGS) entry which is preliminary data.</text>
</comment>
<protein>
    <submittedName>
        <fullName evidence="1">Uncharacterized protein</fullName>
    </submittedName>
</protein>
<keyword evidence="2" id="KW-1185">Reference proteome</keyword>
<accession>U7R099</accession>
<dbReference type="EMBL" id="AXDT01000106">
    <property type="protein sequence ID" value="ERT12790.1"/>
    <property type="molecule type" value="Genomic_DNA"/>
</dbReference>